<gene>
    <name evidence="2" type="primary">LOC113724642</name>
</gene>
<dbReference type="PANTHER" id="PTHR31676">
    <property type="entry name" value="T31J12.3 PROTEIN-RELATED"/>
    <property type="match status" value="1"/>
</dbReference>
<evidence type="ECO:0000313" key="2">
    <source>
        <dbReference type="RefSeq" id="XP_027103327.1"/>
    </source>
</evidence>
<sequence length="190" mass="21436">MDMKILVKVGFNCQLSRSEIGLTADSEGTGVVTQEIRASVSEIYNEKELCQVKVKCFLNKLACPDCLLPLEYIEECGFVKETGFIWLKRKQKIVRKFEKIDKLAQYAAEVTAYAEPKKLKSITGLKAKELFLWVTVSDVEVEDAPTGKITFKSPLGLTRTFPRSAFEVAEAEEVKTTKNDRTDNEVKSRV</sequence>
<dbReference type="GeneID" id="113724642"/>
<dbReference type="InterPro" id="IPR036758">
    <property type="entry name" value="At5g01610-like"/>
</dbReference>
<dbReference type="Pfam" id="PF04398">
    <property type="entry name" value="DUF538"/>
    <property type="match status" value="1"/>
</dbReference>
<name>A0A6P6VN13_COFAR</name>
<dbReference type="PANTHER" id="PTHR31676:SF10">
    <property type="entry name" value="EXPRESSED PROTEIN"/>
    <property type="match status" value="1"/>
</dbReference>
<dbReference type="AlphaFoldDB" id="A0A6P6VN13"/>
<dbReference type="Gene3D" id="2.30.240.10">
    <property type="entry name" value="At5g01610-like"/>
    <property type="match status" value="1"/>
</dbReference>
<protein>
    <submittedName>
        <fullName evidence="2">Uncharacterized protein</fullName>
    </submittedName>
</protein>
<dbReference type="RefSeq" id="XP_027103327.1">
    <property type="nucleotide sequence ID" value="XM_027247526.1"/>
</dbReference>
<accession>A0A6P6VN13</accession>
<reference evidence="1" key="1">
    <citation type="journal article" date="2025" name="Foods">
        <title>Unveiling the Microbial Signatures of Arabica Coffee Cherries: Insights into Ripeness Specific Diversity, Functional Traits, and Implications for Quality and Safety.</title>
        <authorList>
            <consortium name="RefSeq"/>
            <person name="Tenea G.N."/>
            <person name="Cifuentes V."/>
            <person name="Reyes P."/>
            <person name="Cevallos-Vallejos M."/>
        </authorList>
    </citation>
    <scope>NUCLEOTIDE SEQUENCE [LARGE SCALE GENOMIC DNA]</scope>
</reference>
<dbReference type="OrthoDB" id="1878965at2759"/>
<proteinExistence type="predicted"/>
<organism evidence="1 2">
    <name type="scientific">Coffea arabica</name>
    <name type="common">Arabian coffee</name>
    <dbReference type="NCBI Taxonomy" id="13443"/>
    <lineage>
        <taxon>Eukaryota</taxon>
        <taxon>Viridiplantae</taxon>
        <taxon>Streptophyta</taxon>
        <taxon>Embryophyta</taxon>
        <taxon>Tracheophyta</taxon>
        <taxon>Spermatophyta</taxon>
        <taxon>Magnoliopsida</taxon>
        <taxon>eudicotyledons</taxon>
        <taxon>Gunneridae</taxon>
        <taxon>Pentapetalae</taxon>
        <taxon>asterids</taxon>
        <taxon>lamiids</taxon>
        <taxon>Gentianales</taxon>
        <taxon>Rubiaceae</taxon>
        <taxon>Ixoroideae</taxon>
        <taxon>Gardenieae complex</taxon>
        <taxon>Bertiereae - Coffeeae clade</taxon>
        <taxon>Coffeeae</taxon>
        <taxon>Coffea</taxon>
    </lineage>
</organism>
<reference evidence="2" key="2">
    <citation type="submission" date="2025-08" db="UniProtKB">
        <authorList>
            <consortium name="RefSeq"/>
        </authorList>
    </citation>
    <scope>IDENTIFICATION</scope>
    <source>
        <tissue evidence="2">Leaves</tissue>
    </source>
</reference>
<dbReference type="SUPFAM" id="SSF141562">
    <property type="entry name" value="At5g01610-like"/>
    <property type="match status" value="1"/>
</dbReference>
<evidence type="ECO:0000313" key="1">
    <source>
        <dbReference type="Proteomes" id="UP001652660"/>
    </source>
</evidence>
<dbReference type="Proteomes" id="UP001652660">
    <property type="component" value="Chromosome 2c"/>
</dbReference>
<keyword evidence="1" id="KW-1185">Reference proteome</keyword>
<dbReference type="InterPro" id="IPR007493">
    <property type="entry name" value="DUF538"/>
</dbReference>